<keyword evidence="4" id="KW-1185">Reference proteome</keyword>
<evidence type="ECO:0000313" key="3">
    <source>
        <dbReference type="EMBL" id="TQM82370.1"/>
    </source>
</evidence>
<sequence length="472" mass="49998">MTGRYENPEPSWQQPTGAEGQQQPNPNQSGGYQVEPGSGAHYVDPQTVYLDPAQSGPVTGPPSGGFPAQSGPYQVPGQQSGPYPVAGQQSGPHQVPGGQSGAYQVSGGQSGAYQVSGNQSGAYQVSGGQSGPYPGPGQSGPHQYQGGFPNNFPQSVQPQQPPHPQRANAGDVTSQQLIKRAKRPPQSGWRKTLHSVTGGLVNLGESPADVRRRELIARINQPLRGCYKIAMLSLKGGVGKTTTTTTLGSTFSSLRGDRVIAVDANPDRGTLALKVPRETTATVRHLLRDASKITRYSDVRAYTSQSPSRLEVLASEQDPAVSEAFSDQDYLRTISLLELFYNIVLTDCGTGLMHSAMKGVLDQADSLVLVSSGSVDGAQTSAATLDWLDAHGYRDLVAKSVAVINSVRPGSGKVDLDKLAAHFAQRCRAVVRIPFDAHLEEGAEIELDKLAPDTRLALLELAATVADDFPNN</sequence>
<dbReference type="PANTHER" id="PTHR43384">
    <property type="entry name" value="SEPTUM SITE-DETERMINING PROTEIN MIND HOMOLOG, CHLOROPLASTIC-RELATED"/>
    <property type="match status" value="1"/>
</dbReference>
<gene>
    <name evidence="3" type="ORF">FHX81_4774</name>
</gene>
<dbReference type="GO" id="GO:0005829">
    <property type="term" value="C:cytosol"/>
    <property type="evidence" value="ECO:0007669"/>
    <property type="project" value="TreeGrafter"/>
</dbReference>
<keyword evidence="3" id="KW-0966">Cell projection</keyword>
<protein>
    <submittedName>
        <fullName evidence="3">MinD-like ATPase involved in chromosome partitioning or flagellar assembly</fullName>
    </submittedName>
</protein>
<keyword evidence="3" id="KW-0969">Cilium</keyword>
<dbReference type="GO" id="GO:0051782">
    <property type="term" value="P:negative regulation of cell division"/>
    <property type="evidence" value="ECO:0007669"/>
    <property type="project" value="TreeGrafter"/>
</dbReference>
<dbReference type="Proteomes" id="UP000316628">
    <property type="component" value="Unassembled WGS sequence"/>
</dbReference>
<dbReference type="Gene3D" id="3.40.50.300">
    <property type="entry name" value="P-loop containing nucleotide triphosphate hydrolases"/>
    <property type="match status" value="1"/>
</dbReference>
<feature type="compositionally biased region" description="Low complexity" evidence="1">
    <location>
        <begin position="139"/>
        <end position="158"/>
    </location>
</feature>
<dbReference type="OrthoDB" id="3204399at2"/>
<evidence type="ECO:0000259" key="2">
    <source>
        <dbReference type="Pfam" id="PF13614"/>
    </source>
</evidence>
<dbReference type="RefSeq" id="WP_141980204.1">
    <property type="nucleotide sequence ID" value="NZ_VFPP01000001.1"/>
</dbReference>
<dbReference type="GO" id="GO:0005524">
    <property type="term" value="F:ATP binding"/>
    <property type="evidence" value="ECO:0007669"/>
    <property type="project" value="TreeGrafter"/>
</dbReference>
<proteinExistence type="predicted"/>
<name>A0A543JHP9_9PSEU</name>
<feature type="domain" description="AAA" evidence="2">
    <location>
        <begin position="228"/>
        <end position="371"/>
    </location>
</feature>
<accession>A0A543JHP9</accession>
<feature type="region of interest" description="Disordered" evidence="1">
    <location>
        <begin position="1"/>
        <end position="192"/>
    </location>
</feature>
<dbReference type="InterPro" id="IPR027417">
    <property type="entry name" value="P-loop_NTPase"/>
</dbReference>
<dbReference type="InterPro" id="IPR025669">
    <property type="entry name" value="AAA_dom"/>
</dbReference>
<dbReference type="GO" id="GO:0009898">
    <property type="term" value="C:cytoplasmic side of plasma membrane"/>
    <property type="evidence" value="ECO:0007669"/>
    <property type="project" value="TreeGrafter"/>
</dbReference>
<feature type="compositionally biased region" description="Polar residues" evidence="1">
    <location>
        <begin position="76"/>
        <end position="92"/>
    </location>
</feature>
<dbReference type="PANTHER" id="PTHR43384:SF14">
    <property type="entry name" value="ESX-1 SECRETION-ASSOCIATED PROTEIN ESPI"/>
    <property type="match status" value="1"/>
</dbReference>
<comment type="caution">
    <text evidence="3">The sequence shown here is derived from an EMBL/GenBank/DDBJ whole genome shotgun (WGS) entry which is preliminary data.</text>
</comment>
<reference evidence="3 4" key="1">
    <citation type="submission" date="2019-06" db="EMBL/GenBank/DDBJ databases">
        <title>Sequencing the genomes of 1000 actinobacteria strains.</title>
        <authorList>
            <person name="Klenk H.-P."/>
        </authorList>
    </citation>
    <scope>NUCLEOTIDE SEQUENCE [LARGE SCALE GENOMIC DNA]</scope>
    <source>
        <strain evidence="3 4">DSM 45456</strain>
    </source>
</reference>
<dbReference type="GO" id="GO:0016887">
    <property type="term" value="F:ATP hydrolysis activity"/>
    <property type="evidence" value="ECO:0007669"/>
    <property type="project" value="TreeGrafter"/>
</dbReference>
<evidence type="ECO:0000256" key="1">
    <source>
        <dbReference type="SAM" id="MobiDB-lite"/>
    </source>
</evidence>
<feature type="compositionally biased region" description="Polar residues" evidence="1">
    <location>
        <begin position="101"/>
        <end position="123"/>
    </location>
</feature>
<dbReference type="SUPFAM" id="SSF52540">
    <property type="entry name" value="P-loop containing nucleoside triphosphate hydrolases"/>
    <property type="match status" value="1"/>
</dbReference>
<dbReference type="Pfam" id="PF13614">
    <property type="entry name" value="AAA_31"/>
    <property type="match status" value="1"/>
</dbReference>
<organism evidence="3 4">
    <name type="scientific">Saccharothrix saharensis</name>
    <dbReference type="NCBI Taxonomy" id="571190"/>
    <lineage>
        <taxon>Bacteria</taxon>
        <taxon>Bacillati</taxon>
        <taxon>Actinomycetota</taxon>
        <taxon>Actinomycetes</taxon>
        <taxon>Pseudonocardiales</taxon>
        <taxon>Pseudonocardiaceae</taxon>
        <taxon>Saccharothrix</taxon>
    </lineage>
</organism>
<evidence type="ECO:0000313" key="4">
    <source>
        <dbReference type="Proteomes" id="UP000316628"/>
    </source>
</evidence>
<dbReference type="EMBL" id="VFPP01000001">
    <property type="protein sequence ID" value="TQM82370.1"/>
    <property type="molecule type" value="Genomic_DNA"/>
</dbReference>
<keyword evidence="3" id="KW-0282">Flagellum</keyword>
<dbReference type="AlphaFoldDB" id="A0A543JHP9"/>
<dbReference type="InterPro" id="IPR050625">
    <property type="entry name" value="ParA/MinD_ATPase"/>
</dbReference>
<feature type="compositionally biased region" description="Polar residues" evidence="1">
    <location>
        <begin position="10"/>
        <end position="20"/>
    </location>
</feature>